<feature type="compositionally biased region" description="Acidic residues" evidence="5">
    <location>
        <begin position="68"/>
        <end position="96"/>
    </location>
</feature>
<keyword evidence="4" id="KW-0472">Membrane</keyword>
<feature type="region of interest" description="Disordered" evidence="5">
    <location>
        <begin position="33"/>
        <end position="113"/>
    </location>
</feature>
<name>A0A5J4QZH1_9EUKA</name>
<keyword evidence="2" id="KW-0813">Transport</keyword>
<evidence type="ECO:0000256" key="2">
    <source>
        <dbReference type="ARBA" id="ARBA00022448"/>
    </source>
</evidence>
<accession>A0A5J4QZH1</accession>
<dbReference type="GO" id="GO:0015031">
    <property type="term" value="P:protein transport"/>
    <property type="evidence" value="ECO:0007669"/>
    <property type="project" value="UniProtKB-KW"/>
</dbReference>
<sequence>RKLAHLLVDFDEWSQIVALKVFLNYSRNQFCSPYGNTEADKKSKGSKADEKKKQKELKEKEKKKKNSDDEDEEEDDEDEEDDDDEDEEEEEVDLNDFEGFMKRPPKPYLPKSGIQPFSNSINLSNIGSSNQGIDADLRYLLNNVQPLLQSSNGGVVLGVATLLFYTATENEFGTSGAARAVTRLIFEQGSGNTTASDIALRSVATMASV</sequence>
<dbReference type="OrthoDB" id="302453at2759"/>
<reference evidence="6 7" key="1">
    <citation type="submission" date="2019-03" db="EMBL/GenBank/DDBJ databases">
        <title>Single cell metagenomics reveals metabolic interactions within the superorganism composed of flagellate Streblomastix strix and complex community of Bacteroidetes bacteria on its surface.</title>
        <authorList>
            <person name="Treitli S.C."/>
            <person name="Kolisko M."/>
            <person name="Husnik F."/>
            <person name="Keeling P."/>
            <person name="Hampl V."/>
        </authorList>
    </citation>
    <scope>NUCLEOTIDE SEQUENCE [LARGE SCALE GENOMIC DNA]</scope>
    <source>
        <strain evidence="6">ST1C</strain>
    </source>
</reference>
<dbReference type="InterPro" id="IPR026739">
    <property type="entry name" value="AP_beta"/>
</dbReference>
<evidence type="ECO:0000313" key="7">
    <source>
        <dbReference type="Proteomes" id="UP000324800"/>
    </source>
</evidence>
<dbReference type="InterPro" id="IPR011989">
    <property type="entry name" value="ARM-like"/>
</dbReference>
<proteinExistence type="predicted"/>
<evidence type="ECO:0000256" key="1">
    <source>
        <dbReference type="ARBA" id="ARBA00004308"/>
    </source>
</evidence>
<evidence type="ECO:0000256" key="5">
    <source>
        <dbReference type="SAM" id="MobiDB-lite"/>
    </source>
</evidence>
<dbReference type="GO" id="GO:0012505">
    <property type="term" value="C:endomembrane system"/>
    <property type="evidence" value="ECO:0007669"/>
    <property type="project" value="UniProtKB-SubCell"/>
</dbReference>
<protein>
    <submittedName>
        <fullName evidence="6">Uncharacterized protein</fullName>
    </submittedName>
</protein>
<dbReference type="GO" id="GO:0016192">
    <property type="term" value="P:vesicle-mediated transport"/>
    <property type="evidence" value="ECO:0007669"/>
    <property type="project" value="InterPro"/>
</dbReference>
<feature type="non-terminal residue" evidence="6">
    <location>
        <position position="1"/>
    </location>
</feature>
<feature type="non-terminal residue" evidence="6">
    <location>
        <position position="209"/>
    </location>
</feature>
<dbReference type="EMBL" id="SNRW01043636">
    <property type="protein sequence ID" value="KAA6327126.1"/>
    <property type="molecule type" value="Genomic_DNA"/>
</dbReference>
<dbReference type="AlphaFoldDB" id="A0A5J4QZH1"/>
<dbReference type="Proteomes" id="UP000324800">
    <property type="component" value="Unassembled WGS sequence"/>
</dbReference>
<gene>
    <name evidence="6" type="ORF">EZS28_053853</name>
</gene>
<dbReference type="PANTHER" id="PTHR11134">
    <property type="entry name" value="ADAPTOR COMPLEX SUBUNIT BETA FAMILY MEMBER"/>
    <property type="match status" value="1"/>
</dbReference>
<keyword evidence="3" id="KW-0653">Protein transport</keyword>
<dbReference type="Gene3D" id="1.25.10.10">
    <property type="entry name" value="Leucine-rich Repeat Variant"/>
    <property type="match status" value="1"/>
</dbReference>
<evidence type="ECO:0000256" key="4">
    <source>
        <dbReference type="ARBA" id="ARBA00023136"/>
    </source>
</evidence>
<feature type="compositionally biased region" description="Basic and acidic residues" evidence="5">
    <location>
        <begin position="38"/>
        <end position="60"/>
    </location>
</feature>
<comment type="subcellular location">
    <subcellularLocation>
        <location evidence="1">Endomembrane system</location>
    </subcellularLocation>
</comment>
<organism evidence="6 7">
    <name type="scientific">Streblomastix strix</name>
    <dbReference type="NCBI Taxonomy" id="222440"/>
    <lineage>
        <taxon>Eukaryota</taxon>
        <taxon>Metamonada</taxon>
        <taxon>Preaxostyla</taxon>
        <taxon>Oxymonadida</taxon>
        <taxon>Streblomastigidae</taxon>
        <taxon>Streblomastix</taxon>
    </lineage>
</organism>
<comment type="caution">
    <text evidence="6">The sequence shown here is derived from an EMBL/GenBank/DDBJ whole genome shotgun (WGS) entry which is preliminary data.</text>
</comment>
<evidence type="ECO:0000256" key="3">
    <source>
        <dbReference type="ARBA" id="ARBA00022927"/>
    </source>
</evidence>
<evidence type="ECO:0000313" key="6">
    <source>
        <dbReference type="EMBL" id="KAA6327126.1"/>
    </source>
</evidence>